<sequence>MQLALVPGVLDFDFVTASAMVQKAQRPFRGNFWGGARAIVGKYLQAWDLRIRQATACARICFLAIAVWRKREYAHSPAVVCAVELDGSAWQWFRVVAGLWVVRRGGQRAASSDKEGSRGESVRCGALALFDPANMRRRIQRKFKHVHHSQGGSVLNTEKRPLRSRNMECLHGCIERWRSSLPMR</sequence>
<gene>
    <name evidence="1" type="ORF">M421DRAFT_159663</name>
</gene>
<accession>A0A6A5RMZ5</accession>
<name>A0A6A5RMZ5_9PLEO</name>
<dbReference type="RefSeq" id="XP_033448636.1">
    <property type="nucleotide sequence ID" value="XM_033587660.1"/>
</dbReference>
<dbReference type="AlphaFoldDB" id="A0A6A5RMZ5"/>
<organism evidence="1 2">
    <name type="scientific">Didymella exigua CBS 183.55</name>
    <dbReference type="NCBI Taxonomy" id="1150837"/>
    <lineage>
        <taxon>Eukaryota</taxon>
        <taxon>Fungi</taxon>
        <taxon>Dikarya</taxon>
        <taxon>Ascomycota</taxon>
        <taxon>Pezizomycotina</taxon>
        <taxon>Dothideomycetes</taxon>
        <taxon>Pleosporomycetidae</taxon>
        <taxon>Pleosporales</taxon>
        <taxon>Pleosporineae</taxon>
        <taxon>Didymellaceae</taxon>
        <taxon>Didymella</taxon>
    </lineage>
</organism>
<dbReference type="GeneID" id="54345306"/>
<protein>
    <submittedName>
        <fullName evidence="1">Uncharacterized protein</fullName>
    </submittedName>
</protein>
<dbReference type="Proteomes" id="UP000800082">
    <property type="component" value="Unassembled WGS sequence"/>
</dbReference>
<reference evidence="1" key="1">
    <citation type="journal article" date="2020" name="Stud. Mycol.">
        <title>101 Dothideomycetes genomes: a test case for predicting lifestyles and emergence of pathogens.</title>
        <authorList>
            <person name="Haridas S."/>
            <person name="Albert R."/>
            <person name="Binder M."/>
            <person name="Bloem J."/>
            <person name="Labutti K."/>
            <person name="Salamov A."/>
            <person name="Andreopoulos B."/>
            <person name="Baker S."/>
            <person name="Barry K."/>
            <person name="Bills G."/>
            <person name="Bluhm B."/>
            <person name="Cannon C."/>
            <person name="Castanera R."/>
            <person name="Culley D."/>
            <person name="Daum C."/>
            <person name="Ezra D."/>
            <person name="Gonzalez J."/>
            <person name="Henrissat B."/>
            <person name="Kuo A."/>
            <person name="Liang C."/>
            <person name="Lipzen A."/>
            <person name="Lutzoni F."/>
            <person name="Magnuson J."/>
            <person name="Mondo S."/>
            <person name="Nolan M."/>
            <person name="Ohm R."/>
            <person name="Pangilinan J."/>
            <person name="Park H.-J."/>
            <person name="Ramirez L."/>
            <person name="Alfaro M."/>
            <person name="Sun H."/>
            <person name="Tritt A."/>
            <person name="Yoshinaga Y."/>
            <person name="Zwiers L.-H."/>
            <person name="Turgeon B."/>
            <person name="Goodwin S."/>
            <person name="Spatafora J."/>
            <person name="Crous P."/>
            <person name="Grigoriev I."/>
        </authorList>
    </citation>
    <scope>NUCLEOTIDE SEQUENCE</scope>
    <source>
        <strain evidence="1">CBS 183.55</strain>
    </source>
</reference>
<proteinExistence type="predicted"/>
<dbReference type="EMBL" id="ML978969">
    <property type="protein sequence ID" value="KAF1928384.1"/>
    <property type="molecule type" value="Genomic_DNA"/>
</dbReference>
<evidence type="ECO:0000313" key="1">
    <source>
        <dbReference type="EMBL" id="KAF1928384.1"/>
    </source>
</evidence>
<evidence type="ECO:0000313" key="2">
    <source>
        <dbReference type="Proteomes" id="UP000800082"/>
    </source>
</evidence>
<keyword evidence="2" id="KW-1185">Reference proteome</keyword>